<protein>
    <submittedName>
        <fullName evidence="1">Uncharacterized protein</fullName>
    </submittedName>
</protein>
<feature type="non-terminal residue" evidence="1">
    <location>
        <position position="102"/>
    </location>
</feature>
<comment type="caution">
    <text evidence="1">The sequence shown here is derived from an EMBL/GenBank/DDBJ whole genome shotgun (WGS) entry which is preliminary data.</text>
</comment>
<evidence type="ECO:0000313" key="2">
    <source>
        <dbReference type="Proteomes" id="UP000324800"/>
    </source>
</evidence>
<accession>A0A5J4WCU8</accession>
<dbReference type="EMBL" id="SNRW01002433">
    <property type="protein sequence ID" value="KAA6392784.1"/>
    <property type="molecule type" value="Genomic_DNA"/>
</dbReference>
<organism evidence="1 2">
    <name type="scientific">Streblomastix strix</name>
    <dbReference type="NCBI Taxonomy" id="222440"/>
    <lineage>
        <taxon>Eukaryota</taxon>
        <taxon>Metamonada</taxon>
        <taxon>Preaxostyla</taxon>
        <taxon>Oxymonadida</taxon>
        <taxon>Streblomastigidae</taxon>
        <taxon>Streblomastix</taxon>
    </lineage>
</organism>
<dbReference type="Proteomes" id="UP000324800">
    <property type="component" value="Unassembled WGS sequence"/>
</dbReference>
<gene>
    <name evidence="1" type="ORF">EZS28_011688</name>
</gene>
<evidence type="ECO:0000313" key="1">
    <source>
        <dbReference type="EMBL" id="KAA6392784.1"/>
    </source>
</evidence>
<dbReference type="AlphaFoldDB" id="A0A5J4WCU8"/>
<reference evidence="1 2" key="1">
    <citation type="submission" date="2019-03" db="EMBL/GenBank/DDBJ databases">
        <title>Single cell metagenomics reveals metabolic interactions within the superorganism composed of flagellate Streblomastix strix and complex community of Bacteroidetes bacteria on its surface.</title>
        <authorList>
            <person name="Treitli S.C."/>
            <person name="Kolisko M."/>
            <person name="Husnik F."/>
            <person name="Keeling P."/>
            <person name="Hampl V."/>
        </authorList>
    </citation>
    <scope>NUCLEOTIDE SEQUENCE [LARGE SCALE GENOMIC DNA]</scope>
    <source>
        <strain evidence="1">ST1C</strain>
    </source>
</reference>
<sequence>MTGYYLITMQDPEDLRLELNVQSLEDRHTIWQEIQILKQKAKEEKSEYVQRSDMSTQNVSISLADELWNQFRELRERSSKEDSEIEARRLAQENRFRNGIFA</sequence>
<name>A0A5J4WCU8_9EUKA</name>
<proteinExistence type="predicted"/>